<evidence type="ECO:0000313" key="2">
    <source>
        <dbReference type="EMBL" id="EGB10398.1"/>
    </source>
</evidence>
<dbReference type="AlphaFoldDB" id="F0Y4G4"/>
<dbReference type="InParanoid" id="F0Y4G4"/>
<proteinExistence type="predicted"/>
<accession>F0Y4G4</accession>
<keyword evidence="3" id="KW-1185">Reference proteome</keyword>
<evidence type="ECO:0000256" key="1">
    <source>
        <dbReference type="SAM" id="MobiDB-lite"/>
    </source>
</evidence>
<dbReference type="Proteomes" id="UP000002729">
    <property type="component" value="Unassembled WGS sequence"/>
</dbReference>
<sequence length="448" mass="46600">MAETHDFDGLVERFRRGQGNLATLRARLATASEAWEALHRALSDVACGAMLDAGGWPRGPGALSVALTAADAHGTVGRLAAAADGPLRLLVDEAAEIDALVKRRGVLANDHDLREAQFRRVDAMAANGGRLDAEVAASASAYMRSLHALDRATAHATAALEAFDEALEAEEAAAVELVAGARLAHAQRAAVTLAPVVDLSHGDPTASFSRLLDRCRTDDPALRLPESRALADAVAAARADAGVRVAATPSVLGHFESVEIDAAPDTRSVAFLKRRWSGDGEPRSPEERRSETVERKFLAFAFPDGDGPASPGPRAAAAEPVAGATPFYTPRDGRPEREASPRDAGAHTPLPDDLLERMGARPDESVDDSTSEEEGVFDAPGAAPPPPDEEGVFDAPGAAPPPPDASTLEAAAAAVDALADDDATASSAWESASGESWASGRDVDLYTM</sequence>
<feature type="compositionally biased region" description="Low complexity" evidence="1">
    <location>
        <begin position="424"/>
        <end position="440"/>
    </location>
</feature>
<feature type="compositionally biased region" description="Low complexity" evidence="1">
    <location>
        <begin position="405"/>
        <end position="417"/>
    </location>
</feature>
<dbReference type="RefSeq" id="XP_009035198.1">
    <property type="nucleotide sequence ID" value="XM_009036950.1"/>
</dbReference>
<organism evidence="3">
    <name type="scientific">Aureococcus anophagefferens</name>
    <name type="common">Harmful bloom alga</name>
    <dbReference type="NCBI Taxonomy" id="44056"/>
    <lineage>
        <taxon>Eukaryota</taxon>
        <taxon>Sar</taxon>
        <taxon>Stramenopiles</taxon>
        <taxon>Ochrophyta</taxon>
        <taxon>Pelagophyceae</taxon>
        <taxon>Pelagomonadales</taxon>
        <taxon>Pelagomonadaceae</taxon>
        <taxon>Aureococcus</taxon>
    </lineage>
</organism>
<gene>
    <name evidence="2" type="ORF">AURANDRAFT_62679</name>
</gene>
<dbReference type="KEGG" id="aaf:AURANDRAFT_62679"/>
<feature type="region of interest" description="Disordered" evidence="1">
    <location>
        <begin position="301"/>
        <end position="448"/>
    </location>
</feature>
<feature type="compositionally biased region" description="Low complexity" evidence="1">
    <location>
        <begin position="303"/>
        <end position="326"/>
    </location>
</feature>
<name>F0Y4G4_AURAN</name>
<dbReference type="GeneID" id="20224006"/>
<feature type="compositionally biased region" description="Basic and acidic residues" evidence="1">
    <location>
        <begin position="331"/>
        <end position="345"/>
    </location>
</feature>
<reference evidence="2 3" key="1">
    <citation type="journal article" date="2011" name="Proc. Natl. Acad. Sci. U.S.A.">
        <title>Niche of harmful alga Aureococcus anophagefferens revealed through ecogenomics.</title>
        <authorList>
            <person name="Gobler C.J."/>
            <person name="Berry D.L."/>
            <person name="Dyhrman S.T."/>
            <person name="Wilhelm S.W."/>
            <person name="Salamov A."/>
            <person name="Lobanov A.V."/>
            <person name="Zhang Y."/>
            <person name="Collier J.L."/>
            <person name="Wurch L.L."/>
            <person name="Kustka A.B."/>
            <person name="Dill B.D."/>
            <person name="Shah M."/>
            <person name="VerBerkmoes N.C."/>
            <person name="Kuo A."/>
            <person name="Terry A."/>
            <person name="Pangilinan J."/>
            <person name="Lindquist E.A."/>
            <person name="Lucas S."/>
            <person name="Paulsen I.T."/>
            <person name="Hattenrath-Lehmann T.K."/>
            <person name="Talmage S.C."/>
            <person name="Walker E.A."/>
            <person name="Koch F."/>
            <person name="Burson A.M."/>
            <person name="Marcoval M.A."/>
            <person name="Tang Y.Z."/>
            <person name="Lecleir G.R."/>
            <person name="Coyne K.J."/>
            <person name="Berg G.M."/>
            <person name="Bertrand E.M."/>
            <person name="Saito M.A."/>
            <person name="Gladyshev V.N."/>
            <person name="Grigoriev I.V."/>
        </authorList>
    </citation>
    <scope>NUCLEOTIDE SEQUENCE [LARGE SCALE GENOMIC DNA]</scope>
    <source>
        <strain evidence="3">CCMP 1984</strain>
    </source>
</reference>
<evidence type="ECO:0000313" key="3">
    <source>
        <dbReference type="Proteomes" id="UP000002729"/>
    </source>
</evidence>
<dbReference type="EMBL" id="GL833124">
    <property type="protein sequence ID" value="EGB10398.1"/>
    <property type="molecule type" value="Genomic_DNA"/>
</dbReference>
<feature type="compositionally biased region" description="Basic and acidic residues" evidence="1">
    <location>
        <begin position="354"/>
        <end position="364"/>
    </location>
</feature>
<feature type="compositionally biased region" description="Acidic residues" evidence="1">
    <location>
        <begin position="365"/>
        <end position="376"/>
    </location>
</feature>
<protein>
    <submittedName>
        <fullName evidence="2">Uncharacterized protein</fullName>
    </submittedName>
</protein>